<protein>
    <recommendedName>
        <fullName evidence="3">Glutamine amidotransferase domain-containing protein</fullName>
    </recommendedName>
</protein>
<keyword evidence="2" id="KW-1185">Reference proteome</keyword>
<reference evidence="1 2" key="1">
    <citation type="submission" date="2018-06" db="EMBL/GenBank/DDBJ databases">
        <title>The draft genome sequence of Crocinitomix sp. SM1701.</title>
        <authorList>
            <person name="Zhang X."/>
        </authorList>
    </citation>
    <scope>NUCLEOTIDE SEQUENCE [LARGE SCALE GENOMIC DNA]</scope>
    <source>
        <strain evidence="1 2">SM1701</strain>
    </source>
</reference>
<sequence>MENAIRIVIIGDYNFAYHSHNATNKALQHVENILDQPINFFWFTEHEFCEFPQSTIESYDGVLIAPGPFQKPFYFNTILADLKALNIPVLGTGEIFKILVQTHFSDLGYDKVGDKIISDNLVDGNHFTQVNLTKLSDECAKIYINRGAIEFSSSRYSILPQYSDILGETFEISARNQYFDPEILKAKDLHFFMFTMFCPQMNSTEDIPHPIFTYFVKSVIRLKDMKISK</sequence>
<name>A0A2W1NLU8_9FLAO</name>
<accession>A0A2W1NLU8</accession>
<dbReference type="EMBL" id="QKSB01000001">
    <property type="protein sequence ID" value="PZE18816.1"/>
    <property type="molecule type" value="Genomic_DNA"/>
</dbReference>
<comment type="caution">
    <text evidence="1">The sequence shown here is derived from an EMBL/GenBank/DDBJ whole genome shotgun (WGS) entry which is preliminary data.</text>
</comment>
<evidence type="ECO:0000313" key="1">
    <source>
        <dbReference type="EMBL" id="PZE18816.1"/>
    </source>
</evidence>
<dbReference type="RefSeq" id="WP_111061717.1">
    <property type="nucleotide sequence ID" value="NZ_JBHUCU010000007.1"/>
</dbReference>
<organism evidence="1 2">
    <name type="scientific">Putridiphycobacter roseus</name>
    <dbReference type="NCBI Taxonomy" id="2219161"/>
    <lineage>
        <taxon>Bacteria</taxon>
        <taxon>Pseudomonadati</taxon>
        <taxon>Bacteroidota</taxon>
        <taxon>Flavobacteriia</taxon>
        <taxon>Flavobacteriales</taxon>
        <taxon>Crocinitomicaceae</taxon>
        <taxon>Putridiphycobacter</taxon>
    </lineage>
</organism>
<evidence type="ECO:0000313" key="2">
    <source>
        <dbReference type="Proteomes" id="UP000249248"/>
    </source>
</evidence>
<evidence type="ECO:0008006" key="3">
    <source>
        <dbReference type="Google" id="ProtNLM"/>
    </source>
</evidence>
<dbReference type="InterPro" id="IPR029062">
    <property type="entry name" value="Class_I_gatase-like"/>
</dbReference>
<dbReference type="Gene3D" id="3.40.50.880">
    <property type="match status" value="2"/>
</dbReference>
<dbReference type="Proteomes" id="UP000249248">
    <property type="component" value="Unassembled WGS sequence"/>
</dbReference>
<proteinExistence type="predicted"/>
<gene>
    <name evidence="1" type="ORF">DNU06_03010</name>
</gene>
<dbReference type="AlphaFoldDB" id="A0A2W1NLU8"/>
<dbReference type="SUPFAM" id="SSF52317">
    <property type="entry name" value="Class I glutamine amidotransferase-like"/>
    <property type="match status" value="1"/>
</dbReference>
<dbReference type="OrthoDB" id="3286005at2"/>